<dbReference type="AlphaFoldDB" id="A0A098S8G2"/>
<accession>A0A098S8G2</accession>
<evidence type="ECO:0000313" key="1">
    <source>
        <dbReference type="EMBL" id="KGE87357.1"/>
    </source>
</evidence>
<protein>
    <submittedName>
        <fullName evidence="1">Uncharacterized protein</fullName>
    </submittedName>
</protein>
<sequence>MKEQLYFLNMILFSFFISCCNDDDMMIKEPDGMVVDCSEMDCSTPGDFYGVGVMNEECWIADNTELEINTPSAMMLVNLRKYESNSIDGYLYFIVNKHTDLNDTIWLGFSYSNVPIPNVARTKYTYLEDHSIVGDFDFSPDDELTYNDFLIIDYFNQDTSIVEGHFQVRFPQRSVNHFVNAPDSMNIQCGRFRVSEY</sequence>
<dbReference type="Proteomes" id="UP000029736">
    <property type="component" value="Unassembled WGS sequence"/>
</dbReference>
<name>A0A098S8G2_9BACT</name>
<proteinExistence type="predicted"/>
<comment type="caution">
    <text evidence="1">The sequence shown here is derived from an EMBL/GenBank/DDBJ whole genome shotgun (WGS) entry which is preliminary data.</text>
</comment>
<gene>
    <name evidence="1" type="ORF">IX84_15245</name>
</gene>
<dbReference type="RefSeq" id="WP_044222209.1">
    <property type="nucleotide sequence ID" value="NZ_JPOS01000037.1"/>
</dbReference>
<dbReference type="PROSITE" id="PS51257">
    <property type="entry name" value="PROKAR_LIPOPROTEIN"/>
    <property type="match status" value="1"/>
</dbReference>
<keyword evidence="2" id="KW-1185">Reference proteome</keyword>
<organism evidence="1 2">
    <name type="scientific">Phaeodactylibacter xiamenensis</name>
    <dbReference type="NCBI Taxonomy" id="1524460"/>
    <lineage>
        <taxon>Bacteria</taxon>
        <taxon>Pseudomonadati</taxon>
        <taxon>Bacteroidota</taxon>
        <taxon>Saprospiria</taxon>
        <taxon>Saprospirales</taxon>
        <taxon>Haliscomenobacteraceae</taxon>
        <taxon>Phaeodactylibacter</taxon>
    </lineage>
</organism>
<reference evidence="1 2" key="1">
    <citation type="journal article" date="2014" name="Int. J. Syst. Evol. Microbiol.">
        <title>Phaeodactylibacter xiamenensis gen. nov., sp. nov., a member of the family Saprospiraceae isolated from the marine alga Phaeodactylum tricornutum.</title>
        <authorList>
            <person name="Chen Z.Jr."/>
            <person name="Lei X."/>
            <person name="Lai Q."/>
            <person name="Li Y."/>
            <person name="Zhang B."/>
            <person name="Zhang J."/>
            <person name="Zhang H."/>
            <person name="Yang L."/>
            <person name="Zheng W."/>
            <person name="Tian Y."/>
            <person name="Yu Z."/>
            <person name="Xu H.Jr."/>
            <person name="Zheng T."/>
        </authorList>
    </citation>
    <scope>NUCLEOTIDE SEQUENCE [LARGE SCALE GENOMIC DNA]</scope>
    <source>
        <strain evidence="1 2">KD52</strain>
    </source>
</reference>
<dbReference type="EMBL" id="JPOS01000037">
    <property type="protein sequence ID" value="KGE87357.1"/>
    <property type="molecule type" value="Genomic_DNA"/>
</dbReference>
<evidence type="ECO:0000313" key="2">
    <source>
        <dbReference type="Proteomes" id="UP000029736"/>
    </source>
</evidence>